<keyword evidence="3 10" id="KW-0808">Transferase</keyword>
<dbReference type="InterPro" id="IPR016035">
    <property type="entry name" value="Acyl_Trfase/lysoPLipase"/>
</dbReference>
<dbReference type="Pfam" id="PF21089">
    <property type="entry name" value="PKS_DH_N"/>
    <property type="match status" value="3"/>
</dbReference>
<evidence type="ECO:0000313" key="10">
    <source>
        <dbReference type="EMBL" id="MBB5627506.1"/>
    </source>
</evidence>
<feature type="active site" description="Proton donor; for dehydratase activity" evidence="6">
    <location>
        <position position="6417"/>
    </location>
</feature>
<feature type="domain" description="Carrier" evidence="7">
    <location>
        <begin position="2122"/>
        <end position="2200"/>
    </location>
</feature>
<keyword evidence="11" id="KW-1185">Reference proteome</keyword>
<dbReference type="Gene3D" id="3.40.50.720">
    <property type="entry name" value="NAD(P)-binding Rossmann-like Domain"/>
    <property type="match status" value="4"/>
</dbReference>
<dbReference type="Gene3D" id="3.10.129.110">
    <property type="entry name" value="Polyketide synthase dehydratase"/>
    <property type="match status" value="3"/>
</dbReference>
<dbReference type="InterPro" id="IPR032821">
    <property type="entry name" value="PKS_assoc"/>
</dbReference>
<dbReference type="InterPro" id="IPR016039">
    <property type="entry name" value="Thiolase-like"/>
</dbReference>
<dbReference type="InterPro" id="IPR020807">
    <property type="entry name" value="PKS_DH"/>
</dbReference>
<feature type="active site" description="Proton donor; for dehydratase activity" evidence="6">
    <location>
        <position position="1626"/>
    </location>
</feature>
<dbReference type="EMBL" id="JACHBR010000001">
    <property type="protein sequence ID" value="MBB5627506.1"/>
    <property type="molecule type" value="Genomic_DNA"/>
</dbReference>
<dbReference type="SUPFAM" id="SSF51735">
    <property type="entry name" value="NAD(P)-binding Rossmann-fold domains"/>
    <property type="match status" value="8"/>
</dbReference>
<dbReference type="PROSITE" id="PS00012">
    <property type="entry name" value="PHOSPHOPANTETHEINE"/>
    <property type="match status" value="5"/>
</dbReference>
<feature type="domain" description="Ketosynthase family 3 (KS3)" evidence="8">
    <location>
        <begin position="3643"/>
        <end position="4067"/>
    </location>
</feature>
<feature type="active site" description="Proton donor; for dehydratase activity" evidence="6">
    <location>
        <position position="4720"/>
    </location>
</feature>
<feature type="region of interest" description="C-terminal hotdog fold" evidence="6">
    <location>
        <begin position="1567"/>
        <end position="1712"/>
    </location>
</feature>
<dbReference type="InterPro" id="IPR042104">
    <property type="entry name" value="PKS_dehydratase_sf"/>
</dbReference>
<feature type="domain" description="Ketosynthase family 3 (KS3)" evidence="8">
    <location>
        <begin position="2218"/>
        <end position="2644"/>
    </location>
</feature>
<dbReference type="InterPro" id="IPR020841">
    <property type="entry name" value="PKS_Beta-ketoAc_synthase_dom"/>
</dbReference>
<evidence type="ECO:0000256" key="1">
    <source>
        <dbReference type="ARBA" id="ARBA00022450"/>
    </source>
</evidence>
<dbReference type="InterPro" id="IPR050091">
    <property type="entry name" value="PKS_NRPS_Biosynth_Enz"/>
</dbReference>
<evidence type="ECO:0000259" key="9">
    <source>
        <dbReference type="PROSITE" id="PS52019"/>
    </source>
</evidence>
<dbReference type="InterPro" id="IPR014030">
    <property type="entry name" value="Ketoacyl_synth_N"/>
</dbReference>
<dbReference type="InterPro" id="IPR014043">
    <property type="entry name" value="Acyl_transferase_dom"/>
</dbReference>
<protein>
    <submittedName>
        <fullName evidence="10">Acyl transferase domain-containing protein</fullName>
    </submittedName>
</protein>
<dbReference type="SMART" id="SM01294">
    <property type="entry name" value="PKS_PP_betabranch"/>
    <property type="match status" value="5"/>
</dbReference>
<dbReference type="Gene3D" id="3.40.47.10">
    <property type="match status" value="4"/>
</dbReference>
<keyword evidence="4" id="KW-0511">Multifunctional enzyme</keyword>
<dbReference type="SUPFAM" id="SSF47336">
    <property type="entry name" value="ACP-like"/>
    <property type="match status" value="5"/>
</dbReference>
<feature type="region of interest" description="N-terminal hotdog fold" evidence="6">
    <location>
        <begin position="6224"/>
        <end position="6346"/>
    </location>
</feature>
<feature type="region of interest" description="C-terminal hotdog fold" evidence="6">
    <location>
        <begin position="4661"/>
        <end position="4793"/>
    </location>
</feature>
<reference evidence="10 11" key="1">
    <citation type="submission" date="2020-08" db="EMBL/GenBank/DDBJ databases">
        <title>Sequencing the genomes of 1000 actinobacteria strains.</title>
        <authorList>
            <person name="Klenk H.-P."/>
        </authorList>
    </citation>
    <scope>NUCLEOTIDE SEQUENCE [LARGE SCALE GENOMIC DNA]</scope>
    <source>
        <strain evidence="10 11">DSM 45790</strain>
    </source>
</reference>
<dbReference type="InterPro" id="IPR036736">
    <property type="entry name" value="ACP-like_sf"/>
</dbReference>
<evidence type="ECO:0000256" key="6">
    <source>
        <dbReference type="PROSITE-ProRule" id="PRU01363"/>
    </source>
</evidence>
<dbReference type="InterPro" id="IPR036291">
    <property type="entry name" value="NAD(P)-bd_dom_sf"/>
</dbReference>
<dbReference type="SMART" id="SM00823">
    <property type="entry name" value="PKS_PP"/>
    <property type="match status" value="5"/>
</dbReference>
<dbReference type="Pfam" id="PF08659">
    <property type="entry name" value="KR"/>
    <property type="match status" value="4"/>
</dbReference>
<keyword evidence="1" id="KW-0596">Phosphopantetheine</keyword>
<dbReference type="SUPFAM" id="SSF55048">
    <property type="entry name" value="Probable ACP-binding domain of malonyl-CoA ACP transacylase"/>
    <property type="match status" value="5"/>
</dbReference>
<dbReference type="FunFam" id="3.40.366.10:FF:000002">
    <property type="entry name" value="Probable polyketide synthase 2"/>
    <property type="match status" value="2"/>
</dbReference>
<dbReference type="Gene3D" id="3.30.70.3290">
    <property type="match status" value="5"/>
</dbReference>
<accession>A0A7W8Z4Y9</accession>
<dbReference type="SUPFAM" id="SSF52151">
    <property type="entry name" value="FabD/lysophospholipase-like"/>
    <property type="match status" value="5"/>
</dbReference>
<feature type="domain" description="Carrier" evidence="7">
    <location>
        <begin position="461"/>
        <end position="537"/>
    </location>
</feature>
<feature type="domain" description="PKS/mFAS DH" evidence="9">
    <location>
        <begin position="4522"/>
        <end position="4793"/>
    </location>
</feature>
<dbReference type="Proteomes" id="UP000588112">
    <property type="component" value="Unassembled WGS sequence"/>
</dbReference>
<dbReference type="InterPro" id="IPR020806">
    <property type="entry name" value="PKS_PP-bd"/>
</dbReference>
<evidence type="ECO:0000259" key="7">
    <source>
        <dbReference type="PROSITE" id="PS50075"/>
    </source>
</evidence>
<dbReference type="CDD" id="cd08952">
    <property type="entry name" value="KR_1_SDR_x"/>
    <property type="match status" value="1"/>
</dbReference>
<dbReference type="InterPro" id="IPR018201">
    <property type="entry name" value="Ketoacyl_synth_AS"/>
</dbReference>
<proteinExistence type="predicted"/>
<dbReference type="PROSITE" id="PS00606">
    <property type="entry name" value="KS3_1"/>
    <property type="match status" value="4"/>
</dbReference>
<dbReference type="Pfam" id="PF00698">
    <property type="entry name" value="Acyl_transf_1"/>
    <property type="match status" value="5"/>
</dbReference>
<dbReference type="InterPro" id="IPR001227">
    <property type="entry name" value="Ac_transferase_dom_sf"/>
</dbReference>
<feature type="domain" description="Ketosynthase family 3 (KS3)" evidence="8">
    <location>
        <begin position="554"/>
        <end position="978"/>
    </location>
</feature>
<dbReference type="SMART" id="SM00825">
    <property type="entry name" value="PKS_KS"/>
    <property type="match status" value="4"/>
</dbReference>
<dbReference type="InterPro" id="IPR057326">
    <property type="entry name" value="KR_dom"/>
</dbReference>
<dbReference type="Pfam" id="PF22953">
    <property type="entry name" value="SpnB_Rossmann"/>
    <property type="match status" value="3"/>
</dbReference>
<comment type="caution">
    <text evidence="10">The sequence shown here is derived from an EMBL/GenBank/DDBJ whole genome shotgun (WGS) entry which is preliminary data.</text>
</comment>
<dbReference type="Pfam" id="PF00109">
    <property type="entry name" value="ketoacyl-synt"/>
    <property type="match status" value="4"/>
</dbReference>
<keyword evidence="5" id="KW-0012">Acyltransferase</keyword>
<dbReference type="PANTHER" id="PTHR43775:SF51">
    <property type="entry name" value="INACTIVE PHENOLPHTHIOCEROL SYNTHESIS POLYKETIDE SYNTHASE TYPE I PKS1-RELATED"/>
    <property type="match status" value="1"/>
</dbReference>
<dbReference type="GO" id="GO:0031177">
    <property type="term" value="F:phosphopantetheine binding"/>
    <property type="evidence" value="ECO:0007669"/>
    <property type="project" value="InterPro"/>
</dbReference>
<evidence type="ECO:0000313" key="11">
    <source>
        <dbReference type="Proteomes" id="UP000588112"/>
    </source>
</evidence>
<dbReference type="PROSITE" id="PS52019">
    <property type="entry name" value="PKS_MFAS_DH"/>
    <property type="match status" value="3"/>
</dbReference>
<dbReference type="InterPro" id="IPR006162">
    <property type="entry name" value="Ppantetheine_attach_site"/>
</dbReference>
<evidence type="ECO:0000259" key="8">
    <source>
        <dbReference type="PROSITE" id="PS52004"/>
    </source>
</evidence>
<dbReference type="PANTHER" id="PTHR43775">
    <property type="entry name" value="FATTY ACID SYNTHASE"/>
    <property type="match status" value="1"/>
</dbReference>
<dbReference type="InterPro" id="IPR016036">
    <property type="entry name" value="Malonyl_transacylase_ACP-bd"/>
</dbReference>
<dbReference type="GO" id="GO:0004312">
    <property type="term" value="F:fatty acid synthase activity"/>
    <property type="evidence" value="ECO:0007669"/>
    <property type="project" value="TreeGrafter"/>
</dbReference>
<dbReference type="Pfam" id="PF14765">
    <property type="entry name" value="PS-DH"/>
    <property type="match status" value="3"/>
</dbReference>
<name>A0A7W8Z4Y9_9ACTN</name>
<feature type="active site" description="Proton acceptor; for dehydratase activity" evidence="6">
    <location>
        <position position="4554"/>
    </location>
</feature>
<dbReference type="InterPro" id="IPR009081">
    <property type="entry name" value="PP-bd_ACP"/>
</dbReference>
<feature type="domain" description="Carrier" evidence="7">
    <location>
        <begin position="5241"/>
        <end position="5319"/>
    </location>
</feature>
<dbReference type="InterPro" id="IPR055123">
    <property type="entry name" value="SpnB-like_Rossmann"/>
</dbReference>
<dbReference type="SMART" id="SM00827">
    <property type="entry name" value="PKS_AT"/>
    <property type="match status" value="5"/>
</dbReference>
<feature type="domain" description="Carrier" evidence="7">
    <location>
        <begin position="6955"/>
        <end position="7033"/>
    </location>
</feature>
<feature type="domain" description="Carrier" evidence="7">
    <location>
        <begin position="3549"/>
        <end position="3623"/>
    </location>
</feature>
<evidence type="ECO:0000256" key="3">
    <source>
        <dbReference type="ARBA" id="ARBA00022679"/>
    </source>
</evidence>
<dbReference type="InterPro" id="IPR049552">
    <property type="entry name" value="PKS_DH_N"/>
</dbReference>
<gene>
    <name evidence="10" type="ORF">BJ981_003205</name>
</gene>
<feature type="region of interest" description="N-terminal hotdog fold" evidence="6">
    <location>
        <begin position="1432"/>
        <end position="1557"/>
    </location>
</feature>
<dbReference type="FunFam" id="3.40.47.10:FF:000019">
    <property type="entry name" value="Polyketide synthase type I"/>
    <property type="match status" value="4"/>
</dbReference>
<feature type="active site" description="Proton acceptor; for dehydratase activity" evidence="6">
    <location>
        <position position="1464"/>
    </location>
</feature>
<feature type="domain" description="PKS/mFAS DH" evidence="9">
    <location>
        <begin position="6224"/>
        <end position="6492"/>
    </location>
</feature>
<feature type="domain" description="PKS/mFAS DH" evidence="9">
    <location>
        <begin position="1432"/>
        <end position="1712"/>
    </location>
</feature>
<dbReference type="FunFam" id="1.10.1200.10:FF:000007">
    <property type="entry name" value="Probable polyketide synthase pks17"/>
    <property type="match status" value="3"/>
</dbReference>
<dbReference type="InterPro" id="IPR049551">
    <property type="entry name" value="PKS_DH_C"/>
</dbReference>
<dbReference type="CDD" id="cd08956">
    <property type="entry name" value="KR_3_FAS_SDR_x"/>
    <property type="match status" value="3"/>
</dbReference>
<dbReference type="PROSITE" id="PS50075">
    <property type="entry name" value="CARRIER"/>
    <property type="match status" value="5"/>
</dbReference>
<dbReference type="Gene3D" id="3.40.366.10">
    <property type="entry name" value="Malonyl-Coenzyme A Acyl Carrier Protein, domain 2"/>
    <property type="match status" value="5"/>
</dbReference>
<organism evidence="10 11">
    <name type="scientific">Sphaerisporangium krabiense</name>
    <dbReference type="NCBI Taxonomy" id="763782"/>
    <lineage>
        <taxon>Bacteria</taxon>
        <taxon>Bacillati</taxon>
        <taxon>Actinomycetota</taxon>
        <taxon>Actinomycetes</taxon>
        <taxon>Streptosporangiales</taxon>
        <taxon>Streptosporangiaceae</taxon>
        <taxon>Sphaerisporangium</taxon>
    </lineage>
</organism>
<dbReference type="InterPro" id="IPR049900">
    <property type="entry name" value="PKS_mFAS_DH"/>
</dbReference>
<dbReference type="Pfam" id="PF02801">
    <property type="entry name" value="Ketoacyl-synt_C"/>
    <property type="match status" value="4"/>
</dbReference>
<dbReference type="Gene3D" id="1.10.1200.10">
    <property type="entry name" value="ACP-like"/>
    <property type="match status" value="5"/>
</dbReference>
<dbReference type="InterPro" id="IPR014031">
    <property type="entry name" value="Ketoacyl_synth_C"/>
</dbReference>
<feature type="region of interest" description="N-terminal hotdog fold" evidence="6">
    <location>
        <begin position="4522"/>
        <end position="4642"/>
    </location>
</feature>
<dbReference type="GO" id="GO:0006633">
    <property type="term" value="P:fatty acid biosynthetic process"/>
    <property type="evidence" value="ECO:0007669"/>
    <property type="project" value="InterPro"/>
</dbReference>
<feature type="region of interest" description="C-terminal hotdog fold" evidence="6">
    <location>
        <begin position="6358"/>
        <end position="6492"/>
    </location>
</feature>
<dbReference type="CDD" id="cd00833">
    <property type="entry name" value="PKS"/>
    <property type="match status" value="4"/>
</dbReference>
<dbReference type="SMART" id="SM00826">
    <property type="entry name" value="PKS_DH"/>
    <property type="match status" value="3"/>
</dbReference>
<dbReference type="SUPFAM" id="SSF53901">
    <property type="entry name" value="Thiolase-like"/>
    <property type="match status" value="4"/>
</dbReference>
<dbReference type="Pfam" id="PF16197">
    <property type="entry name" value="KAsynt_C_assoc"/>
    <property type="match status" value="4"/>
</dbReference>
<sequence length="7113" mass="738634">MKRDSGSLMWGLTAAGEGSLRGRARLLLEALDANPGRPADIGLSLARLTPPAVDDRRVLRRAALTADDAAGFAAGLRALAEGHGAPGLTEGAPVGDGVVFVFPGQGSQWHGMAAELMDASPVFRARMAECAEACAPYIDWSLLDAARGEPGAASLDRTDVVQPVLFAVMVSLAALWRSYGVEPSAVLGHSLGEIAAAVVADALSLEDAARVVTLWSQAQATLAGTGTMIAVPAPREEVGPRLAAYDGRLGIAAVNGPGAVIVSGDPEPARRLLADLAADGVAAREINVALAAHGPHIDALIPALRDMLAPIRPRPARVPFYSSAYGTVLPGDVPLDAAHWCRNLRDTVEFEQATRAALADGMGVLLEVSPHPVLTAAVQGTIDAAGADAAVRGSLRRDQAGLDKVMRTLGDLYVDGVTPDWDAVYAGHDPRIVPLPEVAEDTPARPESSLRGRLVGMPEAAQRVLLVDLVCQEVAALLGSSGTVSPHTRFRDMGFDSVTALEIRARVSQAAGTALPATMVFDHPTPAEMAEFVRVTLVGGAPDHDVPPPPAADDDPVVIVGIGCRYPGGVGGPEDLWRLVHEEIDAVSPRFPGNRGWDLAASLDDGSRAPGTFYQREGAFLHDADRFDADFFGINPREAAAMDPQQRLLLETSWEAFEHAGIPPASLRGSRTGVFVGAFTMDYGPRMDEGSEVEGYVFIGNTGSVMSGRVAYLYGLEGPAVTVDTACSSSLVALHLAVQSVRRGECALALAAGVTVMPGVGMFVEFSRQGGLSPDGRSKAFSATADGFGLSEGVGVLVVERLSDARRNGHRVLAVVRGSAVNQDGASNGLTAPNGPSQQRVIGAALVDAGLSPVDVDVVEAHGTGTRLGDPIEAQALLAAYGQGRERVLWLGSLKSNIGHTQAAAGVGGVIKMVQAMRHGVLPKTLHVDEPTPHVDWSAGAVSLLTEAVEWPETGRPRRAGVSSFGVSGTNAHVVLEQAPELAEAGESAESGAGPVPLVLSARSAPALAGQAERMGAFLRARAEVPLVDVARSAAVHRSVLEHRAVVLASDRAGLLAGLDSLAQGVAVPGVVRGVGAAAGSGVVFVFPGQGSQWAGMAVELLESSPVFRARMEECARALGRFVEWDLFEVLDDEEALGRVEVVQPALFAVMVSLAGLWRSFGVEPSAVVGHSQGEIAAACVAGVLGLEDAARVVVLRSRVIGRSLAGRGGMVSVPLPVGVVEPVLGRWGGRVSVAVVNGPSATVVAGDETALVEVEALWAGTRRVAVDYASHSALVEPVRDELLDVLGTVEGRPGVVRFFSTVVGDFVDGRRLDAAYWYENLRRPVRFDAALEVFAGQVLIECSAHPVLVPVVEGVAVGSLRRGEGGAERFARSLAEAFVAGAPVDWPAVLNGAGGSVELPTYAFQRRRYWLDSRPPVAAGAADLGLFAAEHPLLGAAVALPGTGGHLFTSKISLTDRPWLADHAVNDVVLLPGAAFAELAIRAGDQFGCDLVEELVLEAPLVLPADGGSVRLQVAVTGPDDTGRRRLTMHSLEEGAGDADWTLHATGVLATGTTPGEALTQWPPAADEIDVSDVYDALRDRGYNYGPVFQGLRRAWRRGDEIFAEAALPETPSADGFALHPALLDAALHPVVLDSSGLPFSWRKISLHSAGASALRIRLTRTATGVSVRMADDAGLPVLTVESLVLRPIPDHLVSGTAGVLLALEPVPVPLPADMPPGSFAVVGSAHDLADLVHVPDAVLLLEAPVERVLPVVQAWPADERFSRSRLLVVTRDASRDMAQAAVRGLMRSAISEHPDRFVLVDTGDPSTIAGLVAEILATGEPELIVDDGRFAAPRLRTVRAALGDAPWTEDDRVLITGGTGTVGAAVARHLVHAHGVRRLVLASRSGPAAPGAAQLTELDAEVDVVACDVTDRDALAALLEEHPVTAVVHAAAVLDDGLIESLTPERMTAVYAPKAGTAMHLHELTRDRNLTAFVMFSSIAGVLGTAGQGNYAAANAAVDALAEIRRAEGLPATSIAWGLWSETSTMTGGLTGADRARLARYGMAEMSTADALALFDAGVSGDVAAPAAVRLDQAGLRSQAASGMLPAPLRGLVRAPVQRASVTRAQGAGGNGVAALPPGERLDAVLRLVREHVAGVLGHGSAGSVDADRAFKEMGFDSLTAVELRNRLNALFDVRLPATLVFDHPTPHAVAGFLVDELYGTREATAAPVAVAADLDEPIAIIGMSCRYPGDVRSPEDLWRLVEAGGDAITGFPTDRGWDLADLFDADPDRAGRSYAREGGFLHDAGEFDAAFFAISPREATAMDPQQRLLLETSWEAFERAGIAPDSVRGEQIGVFAGVMNGGYGAHQFTGRDAGEFEGYLASGTAASVASGRVAYALGLEGPALTVDTACSSSLVAMHLAAQALRRGECTMALAGGVTVMSTPSLFVEFSRQRGLAADGRCKSFAGSADGTGWSEGAGVLLLERLSDARRNGHRVLALVRGTAVNQDGASNGLASPNGPSQQRVIGAALVDAGLSPVDVDVVEAHGTGTRLGDPIEAQALLAAYGQGRERVLWLGSLKSNIGHTQAAAGVGGVIKMVQAMRHGVLPKTLHVDEPTPHVDWSAGAVSLLTEAVEWPETGRPRRAGVSSFGVSGTNAHVVLEQADEPVQAVAEPSVAPPVVPWVLSARTASALAAQVDQIKGYAEANPEPTVADIGHALATTRARLPYRAVLIGADRAELLAADVVQGDGGTTRRVAFVFPGQGSQWAGMAVELLESSPMFRARMEECARALDRFVDWDLFEVLGDEEALGRVEVVQPALFAVMVSLAELWRSYGVEPSAVVGHSQGEIAAACVAGALSLEDAARVVALRSQVIGRSLAGRGGMASVPLPFDEVRELLTPWDGRIGVAAVNGPASTVVSGDSDALREFLAGTEARTIPVDYASHSRHVEAVHDELLELLAPISPRPSTVPFYSAVTGSRMDTAGLDAAYWYRNLREPVRFDLAVDGLLDDGISAFVEASTHPVLTFGVSGITERSGHDAVAVGSLRRGEGGPRRFLTSLAEAYTQGVPVEWRPAFGTGARPVDLPTYAFQRTHFWLRPPAPQIPGQAVDGWRYRVEWRRVAENSAPGLSGTWLVVTGGEPAEPIAEALAAHGAVPVTTSVESLPGALAQVSEIAGVLSLVALTAADPAAATLAMIQADLPEAPLWTVTRGAVATEAPSTAQAAVWGLGRVAALETPARWGGLIDLPADPDESTYRRLATVLAGMGEDQVALRKSGILGRRLTRAPRPARAGASWRPRGTVLITGGTGAIGAHIARRFAAEGAEHLVLTGRRGPATPGAAELEAELTALGARVTVAACDVADRDALAALVASVQAESPIRVVVHAAGVPHWGELRDITASEVADARAAKVAGARHLDELLGSELDAFVLISSGAGVWGGSGQGAYAAANAALDALAARRRSRGLHAVSLAWGSWAGEGMAAGDAGSRFQRLGLRLMRPEDALTVLGQALADDETFLTVADVDWDRFAPTFTIARPSALLSELPEARAALAAAPGEPAALGVVAEADRRRTVREMVHAAVAAVLGHADAGALDGRTFKDLGFDSLTAVDIRNRLSEATGVKLPSSLVFDYPTPDALAAHLLERVFGGATETPAAAPARVLQAADDPIAIVGMSCRYPGGVQSPEDLWRLVEAELDAVADFPEDRGWDIESLYHPDPEHPGTTYTRQGAFLDGAADFDAAFFRISPREALAMDPQQRLVLEAAWEGFERAGVDPTTLRGTSTGVFIGASSQDYGPRLHQVPPGLEGHVLTGSLDAVISGRVAYELGLEGPALTVDTACSSSLVALHLAVQALRRGECSMALAGGVAVLSTPGVFVEFSRQRGLAADGRCKSFAAAADGTGWGEGVGMVVLERLSDARRNGHRVLAVVRGSAVNQDGASNGLTAPNGPSQQRVIGAALVDAGLSPVDVDVVEAHGTGTRLGDPIEAQALLAAYGQGRERVLWLGSLKSNIGHTQAAAGVGGVIKMVQAMRHGVLPKTLHVDEPTPHVDWSAGAVSLLTETVDWPETGRPRRAGVSAFGVSGTNAHVVLEHVPAEVPAEAPAAVAAGGVVDGLVPEPVVVPVPLSARGEAGLRAQAARLGEFVAARPEVSLSSLGLSMGLSRSGLPDRAVVLASGRAGLLAGLESLAQGVAAPGVVRGVAGGDVRWAGLFTGQGAQRVGMGAELAREFPVFADALNGIIAEFDGLLGASLGDVISGDAEMLDRTVFTQPALFAVEVALFRLFESWGLRPDFVVGHSVGELAAAHVAGVLSLSDAVLLVAARGRLMQGLPGGGLMVSLPVGVGVVEPFLGGGVCLAAVNGPESVVVSGDEDAVLGLAARFGGGRRVRASHAFHSHRMDGMLAEFRGVVESVGFGVPVIPVVSTLVGGVVSGEVLCSADYWVRQVREPVRFGDAVGWLVGGGVSGFVEFGPDAVLSGFVEAPVVASVMRRGRGEVASVLGAVAALHVGGVSVDWGRVVSGGGRVELPTYAFQRERFWLVEQDAAGGGVGLVGSVVGLAGSGGVVVSGRLSLGVQGWVADHVVGGSVLLPGTAFVELAVRAGDEVGCGLVEELTLHAPLVVGSGEVEFQVVVGEADGSGRRSLTVHAREGEEQWTRHASGVLSEETVAVESIGEPAADGSMVWPPVGAVAVDADEVRASLTARGYGYGPAWGGLRAAWRRGDEWFGEVELPEGVSAEGFVVHPALLDTAFQPMALGLEGPARLPFVWQRVSVASSGVRRVRAWLRPLADGFSVVLADEQGRPVLSVGSVVMRPLPEHLDTPGTPLLAIEHVAVSQSSTTPVPMIRIQAADDLPALPDPAPGLVVLTATVDGHDTVGPVAEVLGVVQAWLAEERFAGSRLMVVTREARTDPAQAAIAGLMRSAQSEHPGRFLLLDLDGDQADDHDGGLAGLVAQAAGLDEPEAVVRGGQVLVPRLRRVADSGPVSGGAVWSAGDCVLITGGLGTLGGLVARHLAGVHGVGRLVLVGRRGAGAAGAGELVAELAGLGCEAVVVAADLSDRAAVAGVLERFPVSGVVHAAGVLDDGVVESLSVERLERVFGPKVVAAEFLDELTRGRVLSGFVVFSSAAGVVGTAGQGNYAAANAALDALVRRRRLAGLPGTSVAWGLWAESSGMTRELGAADRARMARSGLAPLPTADALAMLDAAVAAEVPDLVAVRLDNAALRARAIEGTLPPLMSSLVRVPTRRAAAEETRRTDSLTERLARMPAEERRTTVTKLVLDQVAGVLGYSGAGSVDAGRAFQDLGFDSLTAVELRNRLNAALDVRLPATLVFDHPTPQVLAVYLLERLFGGQADAKAGSAVAVPGVVARVVDEPIAIVGMSCRYPGGVASPEDLWDLVARGREGISGFPVDRGWDLANLFDDDPDRHGRSYVRAGGFLHEAGEFDAQFFGISPREASAMDPQQRLLLESSWEAVERAGIDPVSLRGSQTGVFVGVMYADYGSRLRQVPKDMEGYLGNGSAPSVASGRVSYTFGFEGPAMTVDTACSSSLVAIHLAAQALRRGECTMALAGGVTVMSTPGIFIEFSRQRGVAPDGRAKSFSASADGTSWSEGVGMLVLERLSDARRNGHRVLAVVRGSAVNQDGASNGLTAPNGPSQQRVIGAALVDAGLSPVDVDVVEAHGTGTRLGDPIEAQALLAAYGQGRERVLWLGSLKSNIGHTQAAAGVGGVIKMVQAMRHGVLPKTLHVDEPTPHVDWSAGAVSLLTETIDWPETGRPRRAGVSAFGVSGTNAHVVLEHVPADGVVDGVVPEPVAGVEPVVVPVPLSARGEAGLRAQAARLGEFVAARPEVSLSSLGLSMGLSRSGLPDRAVVLASDRAGLLAGLESLAEGVSAAGVVRGVGAAAGSGVVFVFPGQGSQWAGMAVELLESSPVFRARMEECAWALGRFVEWDLFEVLGDEEALGRVEVVQPALFAVMVSLAGLWRSFGVEPSAVVGHSQGEIAAACVAGVLGLEDAARVVVLRSRVIGRSLAGRGGMVSVPLPVGVVEPVLGRWGGRVSVAVVNGPSATVVAGDETALVEVEALWAGTRRVAVDYASHSVLVESVRDELLNVLGDVEGRAGEVAFFSTVAGRFVDGGELDAAYWYENLRRPVRFDAALEVFAGQVLIECSAHPVLVPVVEGVAVGSLRRGEGGAERFARSLAEAFVAGAPVDWAAVSGDGHGSVELPTYAFQHERYWLDATEPANVSAAGLDSAEHPMLGAAVSLAASDGYVFTARLSTRTHQWLTDHVVRGSVLVPGTAFVEWAVRAGDETGCPVVEELTIVSPLVVPESATVQVQLTVQAPDESGRRPIAVHARGDVRDDWVLHATGAIGPGTADRPGDLAVWPPADGEPIDVDDLYERLADTGLVYGAAFKGVRAAWRRGEEVFAEIEPRAELATAGFGLHPALLDAAVHAAALTRELGDPKLPFSWNGVALHAAGASALRVRVTPIGADTFAILAADALGDPVATVRSLHVRAAATTAAPSGDHLYRPVWTETPAPHEPAGPERPAVVGGTLWRDVPTFPTLADLIAAADAGASVPRTVFAPIGTPPGPDLAGAAAGAARDMLQVIRTWLADDRFAASRLVFVSRGASGEHPEDLAGAGVWGLVRSAQAEHPGRFQLADIDAAERSLDLLRTVPALEEPQLVLRDGVVFAQRLARVGPAPARAEWDPDGTVLVTGGTGTLGGLVARHLAAEHGVRRFVLASRRGPAAEGADRLVAELAELGAEAAVVAADLSDREAVIRLLAGHPVTAVVHSAGVLDDGLISALTPDRIDTVFRSKVDAAVHLHELTRDMNLTAFVLFSSAAGVFGTPGQGNYAAANAFLDALAVHRRGLGLPAVSVAWGLWREASELTGRMSEQDQRRMAGSGVLPLSSAEGLALFDAALALDEPTPLAVRLDLGALREQARAGTLPAPLRGLVTSTSRHAASGGAHRRTLAERLRRAPAGQRGQMVVSAVLAETAAVLGHRPGDSIKAARDFKELGFDSLTAVELRNRLAEITGLRLPAALVFDHPTPQALAEFLLGELAPAARGVENTENTGTENTEDTALREALATIPLDTLRENGLLDRLLRLARGSGDGDGHTEDQIDSMDAEALIAKALGTTDL</sequence>
<feature type="domain" description="Ketosynthase family 3 (KS3)" evidence="8">
    <location>
        <begin position="5343"/>
        <end position="5767"/>
    </location>
</feature>
<dbReference type="SMART" id="SM00822">
    <property type="entry name" value="PKS_KR"/>
    <property type="match status" value="4"/>
</dbReference>
<dbReference type="PROSITE" id="PS52004">
    <property type="entry name" value="KS3_2"/>
    <property type="match status" value="4"/>
</dbReference>
<evidence type="ECO:0000256" key="5">
    <source>
        <dbReference type="ARBA" id="ARBA00023315"/>
    </source>
</evidence>
<feature type="active site" description="Proton acceptor; for dehydratase activity" evidence="6">
    <location>
        <position position="6256"/>
    </location>
</feature>
<evidence type="ECO:0000256" key="4">
    <source>
        <dbReference type="ARBA" id="ARBA00023268"/>
    </source>
</evidence>
<dbReference type="RefSeq" id="WP_311745499.1">
    <property type="nucleotide sequence ID" value="NZ_JACHBR010000001.1"/>
</dbReference>
<evidence type="ECO:0000256" key="2">
    <source>
        <dbReference type="ARBA" id="ARBA00022553"/>
    </source>
</evidence>
<dbReference type="GO" id="GO:0004315">
    <property type="term" value="F:3-oxoacyl-[acyl-carrier-protein] synthase activity"/>
    <property type="evidence" value="ECO:0007669"/>
    <property type="project" value="InterPro"/>
</dbReference>
<dbReference type="InterPro" id="IPR013968">
    <property type="entry name" value="PKS_KR"/>
</dbReference>
<keyword evidence="2" id="KW-0597">Phosphoprotein</keyword>
<dbReference type="Pfam" id="PF00550">
    <property type="entry name" value="PP-binding"/>
    <property type="match status" value="5"/>
</dbReference>